<dbReference type="EMBL" id="JQEC01000011">
    <property type="protein sequence ID" value="KGJ96326.1"/>
    <property type="molecule type" value="Genomic_DNA"/>
</dbReference>
<dbReference type="PATRIC" id="fig|28229.3.peg.1212"/>
<dbReference type="Pfam" id="PF25058">
    <property type="entry name" value="ARM_TT21"/>
    <property type="match status" value="1"/>
</dbReference>
<dbReference type="GO" id="GO:0008476">
    <property type="term" value="F:protein-tyrosine sulfotransferase activity"/>
    <property type="evidence" value="ECO:0007669"/>
    <property type="project" value="InterPro"/>
</dbReference>
<dbReference type="SUPFAM" id="SSF52540">
    <property type="entry name" value="P-loop containing nucleoside triphosphate hydrolases"/>
    <property type="match status" value="1"/>
</dbReference>
<gene>
    <name evidence="3" type="ORF">GAB14E_0273</name>
</gene>
<dbReference type="Gene3D" id="1.25.40.10">
    <property type="entry name" value="Tetratricopeptide repeat domain"/>
    <property type="match status" value="2"/>
</dbReference>
<dbReference type="PANTHER" id="PTHR12788:SF10">
    <property type="entry name" value="PROTEIN-TYROSINE SULFOTRANSFERASE"/>
    <property type="match status" value="1"/>
</dbReference>
<dbReference type="AlphaFoldDB" id="A0A099L0C8"/>
<dbReference type="Pfam" id="PF13469">
    <property type="entry name" value="Sulfotransfer_3"/>
    <property type="match status" value="1"/>
</dbReference>
<keyword evidence="2" id="KW-0802">TPR repeat</keyword>
<feature type="repeat" description="TPR" evidence="2">
    <location>
        <begin position="176"/>
        <end position="209"/>
    </location>
</feature>
<dbReference type="InterPro" id="IPR027417">
    <property type="entry name" value="P-loop_NTPase"/>
</dbReference>
<comment type="caution">
    <text evidence="3">The sequence shown here is derived from an EMBL/GenBank/DDBJ whole genome shotgun (WGS) entry which is preliminary data.</text>
</comment>
<dbReference type="PANTHER" id="PTHR12788">
    <property type="entry name" value="PROTEIN-TYROSINE SULFOTRANSFERASE 2"/>
    <property type="match status" value="1"/>
</dbReference>
<protein>
    <submittedName>
        <fullName evidence="3">Sulfotransferase</fullName>
    </submittedName>
</protein>
<dbReference type="InterPro" id="IPR011990">
    <property type="entry name" value="TPR-like_helical_dom_sf"/>
</dbReference>
<accession>A0A099L0C8</accession>
<dbReference type="InterPro" id="IPR026634">
    <property type="entry name" value="TPST-like"/>
</dbReference>
<dbReference type="Gene3D" id="3.40.50.300">
    <property type="entry name" value="P-loop containing nucleotide triphosphate hydrolases"/>
    <property type="match status" value="1"/>
</dbReference>
<reference evidence="3 4" key="1">
    <citation type="submission" date="2014-08" db="EMBL/GenBank/DDBJ databases">
        <title>Genomic and Phenotypic Diversity of Colwellia psychrerythraea strains from Disparate Marine Basins.</title>
        <authorList>
            <person name="Techtmann S.M."/>
            <person name="Stelling S.C."/>
            <person name="Utturkar S.M."/>
            <person name="Alshibli N."/>
            <person name="Harris A."/>
            <person name="Brown S.D."/>
            <person name="Hazen T.C."/>
        </authorList>
    </citation>
    <scope>NUCLEOTIDE SEQUENCE [LARGE SCALE GENOMIC DNA]</scope>
    <source>
        <strain evidence="3 4">GAB14E</strain>
    </source>
</reference>
<dbReference type="Proteomes" id="UP000029868">
    <property type="component" value="Unassembled WGS sequence"/>
</dbReference>
<evidence type="ECO:0000256" key="2">
    <source>
        <dbReference type="PROSITE-ProRule" id="PRU00339"/>
    </source>
</evidence>
<dbReference type="SUPFAM" id="SSF48452">
    <property type="entry name" value="TPR-like"/>
    <property type="match status" value="2"/>
</dbReference>
<evidence type="ECO:0000313" key="3">
    <source>
        <dbReference type="EMBL" id="KGJ96326.1"/>
    </source>
</evidence>
<evidence type="ECO:0000256" key="1">
    <source>
        <dbReference type="ARBA" id="ARBA00022679"/>
    </source>
</evidence>
<dbReference type="PROSITE" id="PS50005">
    <property type="entry name" value="TPR"/>
    <property type="match status" value="1"/>
</dbReference>
<proteinExistence type="predicted"/>
<dbReference type="InterPro" id="IPR019734">
    <property type="entry name" value="TPR_rpt"/>
</dbReference>
<dbReference type="SMART" id="SM00028">
    <property type="entry name" value="TPR"/>
    <property type="match status" value="4"/>
</dbReference>
<dbReference type="OrthoDB" id="9815894at2"/>
<keyword evidence="1 3" id="KW-0808">Transferase</keyword>
<sequence>MNVELTVNQAIRLLNKNEISAGQEILAQLLLANPENLQAHQVMVKLAFNLKDIALAEVHLKALLKISDSSEQYLNPLIELYCHQKRWLDVSALYLELAKKQESNNATALFNCAYYLKLAGKFEDSVAYYNKVLEIGINDQHEVYLNLATIYSEHLSEAEKAIDTLNSAIAKYPNQDALRYNLANLYEQLGDKEKALASFQSAFSKNPKNYDALARQADIYKVKDKGDGLISRMESVFNSTNVLDTQKINIGYALGKSHDDCGEYSLAFDFYQQANRLDQQTLPQYSQKLHEEYISAIINTFDNAWFEAIKKPADEVDNDVNPCVTNQSPIFICGMFRSGSTLCEQILAAHSQVSIGGEQEFFHRTIVNNYPNYPHYVRENIETNKTQMLDAYLKEINQFREAGCQLTDKRPDNFLYLGVIKTLMPQAKIIWTRRGMLDNCLSVFFLRLGASMSYATKLENTIHFYQQQERLMSHWKLLFCDDIYEFNYDELIDEPETYIKNLLSFMELPWEERCLKFHQIENQVKTASVWQVRQPLYKSSSGRWINYQQSLKKLTLI</sequence>
<organism evidence="3 4">
    <name type="scientific">Colwellia psychrerythraea</name>
    <name type="common">Vibrio psychroerythus</name>
    <dbReference type="NCBI Taxonomy" id="28229"/>
    <lineage>
        <taxon>Bacteria</taxon>
        <taxon>Pseudomonadati</taxon>
        <taxon>Pseudomonadota</taxon>
        <taxon>Gammaproteobacteria</taxon>
        <taxon>Alteromonadales</taxon>
        <taxon>Colwelliaceae</taxon>
        <taxon>Colwellia</taxon>
    </lineage>
</organism>
<evidence type="ECO:0000313" key="4">
    <source>
        <dbReference type="Proteomes" id="UP000029868"/>
    </source>
</evidence>
<name>A0A099L0C8_COLPS</name>
<dbReference type="RefSeq" id="WP_052093508.1">
    <property type="nucleotide sequence ID" value="NZ_JQEC01000011.1"/>
</dbReference>